<proteinExistence type="predicted"/>
<sequence>MSFLNRKKRKIKLAFFQNTICSKVKQSK</sequence>
<dbReference type="AlphaFoldDB" id="A0A0A9EH92"/>
<name>A0A0A9EH92_ARUDO</name>
<reference evidence="1" key="1">
    <citation type="submission" date="2014-09" db="EMBL/GenBank/DDBJ databases">
        <authorList>
            <person name="Magalhaes I.L.F."/>
            <person name="Oliveira U."/>
            <person name="Santos F.R."/>
            <person name="Vidigal T.H.D.A."/>
            <person name="Brescovit A.D."/>
            <person name="Santos A.J."/>
        </authorList>
    </citation>
    <scope>NUCLEOTIDE SEQUENCE</scope>
    <source>
        <tissue evidence="1">Shoot tissue taken approximately 20 cm above the soil surface</tissue>
    </source>
</reference>
<reference evidence="1" key="2">
    <citation type="journal article" date="2015" name="Data Brief">
        <title>Shoot transcriptome of the giant reed, Arundo donax.</title>
        <authorList>
            <person name="Barrero R.A."/>
            <person name="Guerrero F.D."/>
            <person name="Moolhuijzen P."/>
            <person name="Goolsby J.A."/>
            <person name="Tidwell J."/>
            <person name="Bellgard S.E."/>
            <person name="Bellgard M.I."/>
        </authorList>
    </citation>
    <scope>NUCLEOTIDE SEQUENCE</scope>
    <source>
        <tissue evidence="1">Shoot tissue taken approximately 20 cm above the soil surface</tissue>
    </source>
</reference>
<protein>
    <submittedName>
        <fullName evidence="1">Uncharacterized protein</fullName>
    </submittedName>
</protein>
<accession>A0A0A9EH92</accession>
<evidence type="ECO:0000313" key="1">
    <source>
        <dbReference type="EMBL" id="JAD98393.1"/>
    </source>
</evidence>
<dbReference type="EMBL" id="GBRH01199502">
    <property type="protein sequence ID" value="JAD98393.1"/>
    <property type="molecule type" value="Transcribed_RNA"/>
</dbReference>
<organism evidence="1">
    <name type="scientific">Arundo donax</name>
    <name type="common">Giant reed</name>
    <name type="synonym">Donax arundinaceus</name>
    <dbReference type="NCBI Taxonomy" id="35708"/>
    <lineage>
        <taxon>Eukaryota</taxon>
        <taxon>Viridiplantae</taxon>
        <taxon>Streptophyta</taxon>
        <taxon>Embryophyta</taxon>
        <taxon>Tracheophyta</taxon>
        <taxon>Spermatophyta</taxon>
        <taxon>Magnoliopsida</taxon>
        <taxon>Liliopsida</taxon>
        <taxon>Poales</taxon>
        <taxon>Poaceae</taxon>
        <taxon>PACMAD clade</taxon>
        <taxon>Arundinoideae</taxon>
        <taxon>Arundineae</taxon>
        <taxon>Arundo</taxon>
    </lineage>
</organism>